<keyword evidence="1" id="KW-0472">Membrane</keyword>
<feature type="transmembrane region" description="Helical" evidence="1">
    <location>
        <begin position="75"/>
        <end position="97"/>
    </location>
</feature>
<proteinExistence type="predicted"/>
<dbReference type="Proteomes" id="UP001549104">
    <property type="component" value="Unassembled WGS sequence"/>
</dbReference>
<evidence type="ECO:0000313" key="3">
    <source>
        <dbReference type="Proteomes" id="UP001549104"/>
    </source>
</evidence>
<gene>
    <name evidence="2" type="ORF">ABIC55_003246</name>
</gene>
<comment type="caution">
    <text evidence="2">The sequence shown here is derived from an EMBL/GenBank/DDBJ whole genome shotgun (WGS) entry which is preliminary data.</text>
</comment>
<evidence type="ECO:0000313" key="2">
    <source>
        <dbReference type="EMBL" id="MET3658129.1"/>
    </source>
</evidence>
<name>A0ABV2KDD8_SPOPS</name>
<reference evidence="2 3" key="1">
    <citation type="submission" date="2024-06" db="EMBL/GenBank/DDBJ databases">
        <title>Sorghum-associated microbial communities from plants grown in Nebraska, USA.</title>
        <authorList>
            <person name="Schachtman D."/>
        </authorList>
    </citation>
    <scope>NUCLEOTIDE SEQUENCE [LARGE SCALE GENOMIC DNA]</scope>
    <source>
        <strain evidence="2 3">1288</strain>
    </source>
</reference>
<keyword evidence="1" id="KW-1133">Transmembrane helix</keyword>
<evidence type="ECO:0000256" key="1">
    <source>
        <dbReference type="SAM" id="Phobius"/>
    </source>
</evidence>
<keyword evidence="1" id="KW-0812">Transmembrane</keyword>
<organism evidence="2 3">
    <name type="scientific">Sporosarcina psychrophila</name>
    <name type="common">Bacillus psychrophilus</name>
    <dbReference type="NCBI Taxonomy" id="1476"/>
    <lineage>
        <taxon>Bacteria</taxon>
        <taxon>Bacillati</taxon>
        <taxon>Bacillota</taxon>
        <taxon>Bacilli</taxon>
        <taxon>Bacillales</taxon>
        <taxon>Caryophanaceae</taxon>
        <taxon>Sporosarcina</taxon>
    </lineage>
</organism>
<dbReference type="EMBL" id="JBEPME010000005">
    <property type="protein sequence ID" value="MET3658129.1"/>
    <property type="molecule type" value="Genomic_DNA"/>
</dbReference>
<sequence length="98" mass="11329">MNLSIYIKLWIATTFNKVKIRPKYKNLEYMMDNKFVNPTVNGSVNVGGWPMHTYSDWYTITSTGKKAMWDNGNLLVTRILSLLALLISIGSLLINYFY</sequence>
<dbReference type="RefSeq" id="WP_354313811.1">
    <property type="nucleotide sequence ID" value="NZ_JBEPME010000005.1"/>
</dbReference>
<accession>A0ABV2KDD8</accession>
<keyword evidence="3" id="KW-1185">Reference proteome</keyword>
<protein>
    <submittedName>
        <fullName evidence="2">Uncharacterized protein</fullName>
    </submittedName>
</protein>